<proteinExistence type="predicted"/>
<accession>A0AAQ0KIP3</accession>
<dbReference type="AlphaFoldDB" id="A0AAQ0KIP3"/>
<dbReference type="Gene3D" id="3.40.50.300">
    <property type="entry name" value="P-loop containing nucleotide triphosphate hydrolases"/>
    <property type="match status" value="1"/>
</dbReference>
<comment type="caution">
    <text evidence="1">The sequence shown here is derived from an EMBL/GenBank/DDBJ whole genome shotgun (WGS) entry which is preliminary data.</text>
</comment>
<organism evidence="1 2">
    <name type="scientific">Paracoccus versutus</name>
    <name type="common">Thiobacillus versutus</name>
    <dbReference type="NCBI Taxonomy" id="34007"/>
    <lineage>
        <taxon>Bacteria</taxon>
        <taxon>Pseudomonadati</taxon>
        <taxon>Pseudomonadota</taxon>
        <taxon>Alphaproteobacteria</taxon>
        <taxon>Rhodobacterales</taxon>
        <taxon>Paracoccaceae</taxon>
        <taxon>Paracoccus</taxon>
    </lineage>
</organism>
<dbReference type="CDD" id="cd02042">
    <property type="entry name" value="ParAB_family"/>
    <property type="match status" value="1"/>
</dbReference>
<gene>
    <name evidence="1" type="ORF">ATH84_10777</name>
</gene>
<dbReference type="InterPro" id="IPR050678">
    <property type="entry name" value="DNA_Partitioning_ATPase"/>
</dbReference>
<dbReference type="Proteomes" id="UP000256794">
    <property type="component" value="Unassembled WGS sequence"/>
</dbReference>
<dbReference type="InterPro" id="IPR027417">
    <property type="entry name" value="P-loop_NTPase"/>
</dbReference>
<dbReference type="PANTHER" id="PTHR13696">
    <property type="entry name" value="P-LOOP CONTAINING NUCLEOSIDE TRIPHOSPHATE HYDROLASE"/>
    <property type="match status" value="1"/>
</dbReference>
<dbReference type="RefSeq" id="WP_166436159.1">
    <property type="nucleotide sequence ID" value="NZ_CP035285.1"/>
</dbReference>
<keyword evidence="2" id="KW-1185">Reference proteome</keyword>
<dbReference type="EMBL" id="QUMX01000077">
    <property type="protein sequence ID" value="REG26958.1"/>
    <property type="molecule type" value="Genomic_DNA"/>
</dbReference>
<dbReference type="Pfam" id="PF07015">
    <property type="entry name" value="VirC1"/>
    <property type="match status" value="1"/>
</dbReference>
<evidence type="ECO:0000313" key="1">
    <source>
        <dbReference type="EMBL" id="REG26958.1"/>
    </source>
</evidence>
<protein>
    <submittedName>
        <fullName evidence="1">Cellulose biosynthesis protein BcsQ</fullName>
    </submittedName>
</protein>
<sequence>MAKKVGRRIISVMNKKGGCGKSTLVRGLASVAIDRGQRVTIFDTDDNAGIYHWKNDASAQGYWHDRAEVIATLSAEEVISAINSIYEKPEEDHLILIDTFGGGSEAQDEMAMESHLIVAPCRPSSQDVRDTTETGMWHVRLKDRVTRPENVPPFRVIGSHVPQKITESASQQLGIMFDSLPMLDDFVLVRACYERMNDSGLLGVVRDKHPNRSLAKSLQDGIKEMGDLLDEFDRIIKENE</sequence>
<dbReference type="PANTHER" id="PTHR13696:SF96">
    <property type="entry name" value="COBQ_COBB_MIND_PARA NUCLEOTIDE BINDING DOMAIN-CONTAINING PROTEIN"/>
    <property type="match status" value="1"/>
</dbReference>
<name>A0AAQ0KIP3_PARVE</name>
<evidence type="ECO:0000313" key="2">
    <source>
        <dbReference type="Proteomes" id="UP000256794"/>
    </source>
</evidence>
<dbReference type="SUPFAM" id="SSF52540">
    <property type="entry name" value="P-loop containing nucleoside triphosphate hydrolases"/>
    <property type="match status" value="1"/>
</dbReference>
<dbReference type="InterPro" id="IPR009744">
    <property type="entry name" value="VirC1"/>
</dbReference>
<reference evidence="1 2" key="1">
    <citation type="submission" date="2018-08" db="EMBL/GenBank/DDBJ databases">
        <title>Genomic Encyclopedia of Archaeal and Bacterial Type Strains, Phase II (KMG-II): from individual species to whole genera.</title>
        <authorList>
            <person name="Goeker M."/>
        </authorList>
    </citation>
    <scope>NUCLEOTIDE SEQUENCE [LARGE SCALE GENOMIC DNA]</scope>
    <source>
        <strain evidence="1 2">DSM 582</strain>
    </source>
</reference>